<dbReference type="PANTHER" id="PTHR38248:SF2">
    <property type="entry name" value="FUNK1 11"/>
    <property type="match status" value="1"/>
</dbReference>
<protein>
    <recommendedName>
        <fullName evidence="2">Protein kinase domain-containing protein</fullName>
    </recommendedName>
</protein>
<reference evidence="3 4" key="1">
    <citation type="journal article" date="2015" name="Biotechnol. Biofuels">
        <title>Enhanced degradation of softwood versus hardwood by the white-rot fungus Pycnoporus coccineus.</title>
        <authorList>
            <person name="Couturier M."/>
            <person name="Navarro D."/>
            <person name="Chevret D."/>
            <person name="Henrissat B."/>
            <person name="Piumi F."/>
            <person name="Ruiz-Duenas F.J."/>
            <person name="Martinez A.T."/>
            <person name="Grigoriev I.V."/>
            <person name="Riley R."/>
            <person name="Lipzen A."/>
            <person name="Berrin J.G."/>
            <person name="Master E.R."/>
            <person name="Rosso M.N."/>
        </authorList>
    </citation>
    <scope>NUCLEOTIDE SEQUENCE [LARGE SCALE GENOMIC DNA]</scope>
    <source>
        <strain evidence="3 4">BRFM310</strain>
    </source>
</reference>
<dbReference type="Proteomes" id="UP000193067">
    <property type="component" value="Unassembled WGS sequence"/>
</dbReference>
<dbReference type="PANTHER" id="PTHR38248">
    <property type="entry name" value="FUNK1 6"/>
    <property type="match status" value="1"/>
</dbReference>
<name>A0A1Y2I869_TRAC3</name>
<feature type="compositionally biased region" description="Low complexity" evidence="1">
    <location>
        <begin position="761"/>
        <end position="770"/>
    </location>
</feature>
<sequence>MSQQQCVYNVPMALDLDSSRTAGLDPLLALARNQGHIYDIQRCTVAPMPHPDFIETFFPQTKNRSACLSYRNAFSGVPSRADSVVKIYNPLISALNKRTKFKSRCPGFVFMPTSEHSIRPQRLGYAKPHICCVKAENAFHIQNAHPGSRVEFGYAELFIHVMADPTDDFFVDPAPPERLAEYHEFVRSFDDEVNEENFEDIQARYKALARAHGLHVAFAVEVFARQQRLFLFTISVAGSMARFYRWDRSGCVVSRAFDIRQNPYRLTEFLWRFSSVSDAGRGHDRTVRMASAAEEALFRGVVRNYLAAQLEGTEHNLDKALSAHYCPGHVTALSVTPHASETTGETTFIVSRPVISPLALDGRSTRGYWAVNSASGQIGFLKDTWRTCSQKEIEGDVLRGLNDLGVRNVPILAFHGDVADSRRVDSSDPGFQETQTNRFYNMSWAGRMRGKIIHVSRRRHYRLVTHTVGQSLKTLRGTEELLHSTYDVFIAMRDALAKDSRIHRDLSVGNIILVKESDRAIRKGYLIDWDASDRIDEAGESLRPGRAGTWAFSSIRVLRGAFQEENGKHTFKDDMEALIYVVLYCALLYLPHDLHPRDLTDLYRDFFNQRDDIEGLELGGQGKTANARYRNFTRSIHFGSTAYKEWLTTVLDYHTPHRVPIGQGEMWEAETLDTYWSQFLKTHTLERDDRAVHRLVTFDRWDPDSPSSEPAPMPSSHLVQILVDAVPPSPGAAMAGRRRKRSTSADRAPVLPSKRSKRARPGPSSRPVDSPVRRSSRIREQRIRKDASAAAVASTARHATLHYTSDQRVLDASSVRRN</sequence>
<dbReference type="SUPFAM" id="SSF56112">
    <property type="entry name" value="Protein kinase-like (PK-like)"/>
    <property type="match status" value="1"/>
</dbReference>
<dbReference type="Gene3D" id="1.10.510.10">
    <property type="entry name" value="Transferase(Phosphotransferase) domain 1"/>
    <property type="match status" value="1"/>
</dbReference>
<dbReference type="Pfam" id="PF17667">
    <property type="entry name" value="Pkinase_fungal"/>
    <property type="match status" value="1"/>
</dbReference>
<gene>
    <name evidence="3" type="ORF">PYCCODRAFT_1145209</name>
</gene>
<evidence type="ECO:0000313" key="3">
    <source>
        <dbReference type="EMBL" id="OSC97326.1"/>
    </source>
</evidence>
<evidence type="ECO:0000259" key="2">
    <source>
        <dbReference type="PROSITE" id="PS50011"/>
    </source>
</evidence>
<evidence type="ECO:0000256" key="1">
    <source>
        <dbReference type="SAM" id="MobiDB-lite"/>
    </source>
</evidence>
<dbReference type="InterPro" id="IPR000719">
    <property type="entry name" value="Prot_kinase_dom"/>
</dbReference>
<organism evidence="3 4">
    <name type="scientific">Trametes coccinea (strain BRFM310)</name>
    <name type="common">Pycnoporus coccineus</name>
    <dbReference type="NCBI Taxonomy" id="1353009"/>
    <lineage>
        <taxon>Eukaryota</taxon>
        <taxon>Fungi</taxon>
        <taxon>Dikarya</taxon>
        <taxon>Basidiomycota</taxon>
        <taxon>Agaricomycotina</taxon>
        <taxon>Agaricomycetes</taxon>
        <taxon>Polyporales</taxon>
        <taxon>Polyporaceae</taxon>
        <taxon>Trametes</taxon>
    </lineage>
</organism>
<dbReference type="GO" id="GO:0005524">
    <property type="term" value="F:ATP binding"/>
    <property type="evidence" value="ECO:0007669"/>
    <property type="project" value="InterPro"/>
</dbReference>
<feature type="domain" description="Protein kinase" evidence="2">
    <location>
        <begin position="273"/>
        <end position="680"/>
    </location>
</feature>
<keyword evidence="4" id="KW-1185">Reference proteome</keyword>
<dbReference type="AlphaFoldDB" id="A0A1Y2I869"/>
<proteinExistence type="predicted"/>
<accession>A0A1Y2I869</accession>
<feature type="compositionally biased region" description="Basic and acidic residues" evidence="1">
    <location>
        <begin position="777"/>
        <end position="787"/>
    </location>
</feature>
<dbReference type="InterPro" id="IPR040976">
    <property type="entry name" value="Pkinase_fungal"/>
</dbReference>
<dbReference type="GO" id="GO:0004672">
    <property type="term" value="F:protein kinase activity"/>
    <property type="evidence" value="ECO:0007669"/>
    <property type="project" value="InterPro"/>
</dbReference>
<dbReference type="InterPro" id="IPR011009">
    <property type="entry name" value="Kinase-like_dom_sf"/>
</dbReference>
<dbReference type="EMBL" id="KZ084153">
    <property type="protein sequence ID" value="OSC97326.1"/>
    <property type="molecule type" value="Genomic_DNA"/>
</dbReference>
<dbReference type="PROSITE" id="PS50011">
    <property type="entry name" value="PROTEIN_KINASE_DOM"/>
    <property type="match status" value="1"/>
</dbReference>
<feature type="region of interest" description="Disordered" evidence="1">
    <location>
        <begin position="727"/>
        <end position="791"/>
    </location>
</feature>
<evidence type="ECO:0000313" key="4">
    <source>
        <dbReference type="Proteomes" id="UP000193067"/>
    </source>
</evidence>
<dbReference type="OrthoDB" id="3265188at2759"/>